<dbReference type="Gene3D" id="3.30.200.20">
    <property type="entry name" value="Phosphorylase Kinase, domain 1"/>
    <property type="match status" value="2"/>
</dbReference>
<dbReference type="GO" id="GO:0043484">
    <property type="term" value="P:regulation of RNA splicing"/>
    <property type="evidence" value="ECO:0007669"/>
    <property type="project" value="TreeGrafter"/>
</dbReference>
<dbReference type="GO" id="GO:0004713">
    <property type="term" value="F:protein tyrosine kinase activity"/>
    <property type="evidence" value="ECO:0007669"/>
    <property type="project" value="EnsemblFungi"/>
</dbReference>
<evidence type="ECO:0000259" key="7">
    <source>
        <dbReference type="PROSITE" id="PS50011"/>
    </source>
</evidence>
<evidence type="ECO:0000313" key="9">
    <source>
        <dbReference type="Proteomes" id="UP000190274"/>
    </source>
</evidence>
<dbReference type="AlphaFoldDB" id="A0A1G4JS48"/>
<keyword evidence="9" id="KW-1185">Reference proteome</keyword>
<dbReference type="OrthoDB" id="283111at2759"/>
<feature type="region of interest" description="Disordered" evidence="6">
    <location>
        <begin position="78"/>
        <end position="115"/>
    </location>
</feature>
<keyword evidence="3" id="KW-0547">Nucleotide-binding</keyword>
<keyword evidence="2" id="KW-0808">Transferase</keyword>
<dbReference type="GO" id="GO:0016480">
    <property type="term" value="P:negative regulation of transcription by RNA polymerase III"/>
    <property type="evidence" value="ECO:0007669"/>
    <property type="project" value="EnsemblFungi"/>
</dbReference>
<reference evidence="9" key="1">
    <citation type="submission" date="2016-03" db="EMBL/GenBank/DDBJ databases">
        <authorList>
            <person name="Devillers H."/>
        </authorList>
    </citation>
    <scope>NUCLEOTIDE SEQUENCE [LARGE SCALE GENOMIC DNA]</scope>
</reference>
<dbReference type="Proteomes" id="UP000190274">
    <property type="component" value="Chromosome G"/>
</dbReference>
<dbReference type="SUPFAM" id="SSF56112">
    <property type="entry name" value="Protein kinase-like (PK-like)"/>
    <property type="match status" value="1"/>
</dbReference>
<feature type="compositionally biased region" description="Polar residues" evidence="6">
    <location>
        <begin position="78"/>
        <end position="89"/>
    </location>
</feature>
<keyword evidence="4" id="KW-0418">Kinase</keyword>
<dbReference type="GO" id="GO:0005634">
    <property type="term" value="C:nucleus"/>
    <property type="evidence" value="ECO:0007669"/>
    <property type="project" value="EnsemblFungi"/>
</dbReference>
<sequence>MAQNLQVKRKRTRTLDATPRVGTVRSVPQGMFLDNEADPIIGDMIARQSALLQGNLIDSHFATGSSTAEGSMVAGNENTLHDQTAPNDDTGNDLFNRGHHHHHHHHNNNNNNSTTFHPIEDDDLIFVKEQPVQAPPLFLDPHAEHHYTSKKFKKQRTISLPQLPHAKLLYEAAQHRALPRRQNDDDLIHLSGSSTKTIDGNRAVTLNVVKSVSPLSTHEHASPVFKRMATAPKISKLVSAGKKKIGKREYFQTDKEGHYVYREDDIFCNGRFIVKELLGQGTFGKVVQCIDNAPFTAIPPNREHQFAGFEDPFTESFDGSQIDMDYPTPHQSHVQNTPKMVAVKIIRAVDRYREAAKTELRVLKAILDNDPIGQYQCLLLRECFDYKNHICLVTDLFGKSVYDFMCNNGCSRFPGSHVQAVSKQLIRSVCFLHDLGIVHTDLKPENILLCDETYVGKPLSQDQFSTLSPRRKSACNGERKFLTNPEVKLIDFGSAVFYNEFHPAVISTRHYRAPEIVLGLGWSFPCDIWSIGCVLVELVTGESLYPIHENLEHMAMMQRFNGKPFPPKIVENMFYKSDRKLGNLSPDLHATVVKHFDRDTLSLQWPERNVKGDIVTKERSMKRIMNSCDRLDKYVMQKIRQDYGDWLIINWDMSSEDNWAILESKFDEQALDREVFLFWYWFLDLCKKMFEFDPTKRITAREAISHEWFNYGILDEGIASFGKV</sequence>
<dbReference type="Gene3D" id="1.10.510.10">
    <property type="entry name" value="Transferase(Phosphotransferase) domain 1"/>
    <property type="match status" value="2"/>
</dbReference>
<dbReference type="Pfam" id="PF00069">
    <property type="entry name" value="Pkinase"/>
    <property type="match status" value="1"/>
</dbReference>
<evidence type="ECO:0000256" key="3">
    <source>
        <dbReference type="ARBA" id="ARBA00022741"/>
    </source>
</evidence>
<organism evidence="8 9">
    <name type="scientific">Lachancea dasiensis</name>
    <dbReference type="NCBI Taxonomy" id="1072105"/>
    <lineage>
        <taxon>Eukaryota</taxon>
        <taxon>Fungi</taxon>
        <taxon>Dikarya</taxon>
        <taxon>Ascomycota</taxon>
        <taxon>Saccharomycotina</taxon>
        <taxon>Saccharomycetes</taxon>
        <taxon>Saccharomycetales</taxon>
        <taxon>Saccharomycetaceae</taxon>
        <taxon>Lachancea</taxon>
    </lineage>
</organism>
<dbReference type="InterPro" id="IPR051175">
    <property type="entry name" value="CLK_kinases"/>
</dbReference>
<evidence type="ECO:0000256" key="5">
    <source>
        <dbReference type="ARBA" id="ARBA00022840"/>
    </source>
</evidence>
<dbReference type="GO" id="GO:0005524">
    <property type="term" value="F:ATP binding"/>
    <property type="evidence" value="ECO:0007669"/>
    <property type="project" value="UniProtKB-KW"/>
</dbReference>
<dbReference type="STRING" id="1266660.A0A1G4JS48"/>
<evidence type="ECO:0000256" key="2">
    <source>
        <dbReference type="ARBA" id="ARBA00022679"/>
    </source>
</evidence>
<dbReference type="SMART" id="SM00220">
    <property type="entry name" value="S_TKc"/>
    <property type="match status" value="1"/>
</dbReference>
<proteinExistence type="predicted"/>
<evidence type="ECO:0000256" key="6">
    <source>
        <dbReference type="SAM" id="MobiDB-lite"/>
    </source>
</evidence>
<dbReference type="PANTHER" id="PTHR45646:SF11">
    <property type="entry name" value="SERINE_THREONINE-PROTEIN KINASE DOA"/>
    <property type="match status" value="1"/>
</dbReference>
<dbReference type="PROSITE" id="PS50011">
    <property type="entry name" value="PROTEIN_KINASE_DOM"/>
    <property type="match status" value="1"/>
</dbReference>
<dbReference type="InterPro" id="IPR000719">
    <property type="entry name" value="Prot_kinase_dom"/>
</dbReference>
<gene>
    <name evidence="8" type="ORF">LADA_0G04170G</name>
</gene>
<evidence type="ECO:0000256" key="1">
    <source>
        <dbReference type="ARBA" id="ARBA00022527"/>
    </source>
</evidence>
<dbReference type="GO" id="GO:0004674">
    <property type="term" value="F:protein serine/threonine kinase activity"/>
    <property type="evidence" value="ECO:0007669"/>
    <property type="project" value="UniProtKB-KW"/>
</dbReference>
<dbReference type="InterPro" id="IPR008271">
    <property type="entry name" value="Ser/Thr_kinase_AS"/>
</dbReference>
<feature type="compositionally biased region" description="Basic residues" evidence="6">
    <location>
        <begin position="97"/>
        <end position="107"/>
    </location>
</feature>
<dbReference type="EMBL" id="LT598457">
    <property type="protein sequence ID" value="SCU93638.1"/>
    <property type="molecule type" value="Genomic_DNA"/>
</dbReference>
<dbReference type="GO" id="GO:0005737">
    <property type="term" value="C:cytoplasm"/>
    <property type="evidence" value="ECO:0007669"/>
    <property type="project" value="EnsemblFungi"/>
</dbReference>
<feature type="domain" description="Protein kinase" evidence="7">
    <location>
        <begin position="272"/>
        <end position="709"/>
    </location>
</feature>
<evidence type="ECO:0000256" key="4">
    <source>
        <dbReference type="ARBA" id="ARBA00022777"/>
    </source>
</evidence>
<dbReference type="PROSITE" id="PS00108">
    <property type="entry name" value="PROTEIN_KINASE_ST"/>
    <property type="match status" value="1"/>
</dbReference>
<name>A0A1G4JS48_9SACH</name>
<dbReference type="InterPro" id="IPR011009">
    <property type="entry name" value="Kinase-like_dom_sf"/>
</dbReference>
<evidence type="ECO:0000313" key="8">
    <source>
        <dbReference type="EMBL" id="SCU93638.1"/>
    </source>
</evidence>
<protein>
    <submittedName>
        <fullName evidence="8">LADA_0G04170g1_1</fullName>
    </submittedName>
</protein>
<dbReference type="CDD" id="cd14134">
    <property type="entry name" value="PKc_CLK"/>
    <property type="match status" value="1"/>
</dbReference>
<keyword evidence="5" id="KW-0067">ATP-binding</keyword>
<accession>A0A1G4JS48</accession>
<keyword evidence="1" id="KW-0723">Serine/threonine-protein kinase</keyword>
<dbReference type="PANTHER" id="PTHR45646">
    <property type="entry name" value="SERINE/THREONINE-PROTEIN KINASE DOA-RELATED"/>
    <property type="match status" value="1"/>
</dbReference>